<evidence type="ECO:0000256" key="2">
    <source>
        <dbReference type="PROSITE-ProRule" id="PRU00169"/>
    </source>
</evidence>
<organism evidence="4">
    <name type="scientific">Hanusia phi</name>
    <dbReference type="NCBI Taxonomy" id="3032"/>
    <lineage>
        <taxon>Eukaryota</taxon>
        <taxon>Cryptophyceae</taxon>
        <taxon>Pyrenomonadales</taxon>
        <taxon>Geminigeraceae</taxon>
        <taxon>Hanusia</taxon>
    </lineage>
</organism>
<keyword evidence="1 2" id="KW-0597">Phosphoprotein</keyword>
<dbReference type="PROSITE" id="PS50110">
    <property type="entry name" value="RESPONSE_REGULATORY"/>
    <property type="match status" value="1"/>
</dbReference>
<dbReference type="SMART" id="SM00448">
    <property type="entry name" value="REC"/>
    <property type="match status" value="1"/>
</dbReference>
<feature type="modified residue" description="4-aspartylphosphate" evidence="2">
    <location>
        <position position="137"/>
    </location>
</feature>
<dbReference type="AlphaFoldDB" id="A0A7S0EXV9"/>
<sequence>MFALLHETRRLLDSGRKTKFPIFAITSETDEGMFVSKGFTSIIRKPFDKASIVSLIEDHVTSSEQKESETLELAQVNQVANGKPKGVNILIVEDHWANRRLLEAMLIKQGHTMEAVENGLEAVNITGSRKYDIILMDCNMPIMDGWQASSKIRQKEGPNQKTPIIAVTANAMKGDREKCLAAGMDDYISKPVDRKRLEELIAKWTTKSSKS</sequence>
<proteinExistence type="predicted"/>
<evidence type="ECO:0000259" key="3">
    <source>
        <dbReference type="PROSITE" id="PS50110"/>
    </source>
</evidence>
<reference evidence="4" key="1">
    <citation type="submission" date="2021-01" db="EMBL/GenBank/DDBJ databases">
        <authorList>
            <person name="Corre E."/>
            <person name="Pelletier E."/>
            <person name="Niang G."/>
            <person name="Scheremetjew M."/>
            <person name="Finn R."/>
            <person name="Kale V."/>
            <person name="Holt S."/>
            <person name="Cochrane G."/>
            <person name="Meng A."/>
            <person name="Brown T."/>
            <person name="Cohen L."/>
        </authorList>
    </citation>
    <scope>NUCLEOTIDE SEQUENCE</scope>
    <source>
        <strain evidence="4">CCMP325</strain>
    </source>
</reference>
<dbReference type="Gene3D" id="3.40.50.2300">
    <property type="match status" value="1"/>
</dbReference>
<gene>
    <name evidence="4" type="ORF">HPHI1048_LOCUS17808</name>
</gene>
<name>A0A7S0EXV9_9CRYP</name>
<protein>
    <recommendedName>
        <fullName evidence="3">Response regulatory domain-containing protein</fullName>
    </recommendedName>
</protein>
<accession>A0A7S0EXV9</accession>
<dbReference type="InterPro" id="IPR001789">
    <property type="entry name" value="Sig_transdc_resp-reg_receiver"/>
</dbReference>
<dbReference type="CDD" id="cd17546">
    <property type="entry name" value="REC_hyHK_CKI1_RcsC-like"/>
    <property type="match status" value="1"/>
</dbReference>
<dbReference type="InterPro" id="IPR011006">
    <property type="entry name" value="CheY-like_superfamily"/>
</dbReference>
<feature type="domain" description="Response regulatory" evidence="3">
    <location>
        <begin position="88"/>
        <end position="205"/>
    </location>
</feature>
<dbReference type="PANTHER" id="PTHR45339">
    <property type="entry name" value="HYBRID SIGNAL TRANSDUCTION HISTIDINE KINASE J"/>
    <property type="match status" value="1"/>
</dbReference>
<dbReference type="Pfam" id="PF00072">
    <property type="entry name" value="Response_reg"/>
    <property type="match status" value="1"/>
</dbReference>
<evidence type="ECO:0000313" key="4">
    <source>
        <dbReference type="EMBL" id="CAD8497695.1"/>
    </source>
</evidence>
<dbReference type="SUPFAM" id="SSF52172">
    <property type="entry name" value="CheY-like"/>
    <property type="match status" value="1"/>
</dbReference>
<evidence type="ECO:0000256" key="1">
    <source>
        <dbReference type="ARBA" id="ARBA00022553"/>
    </source>
</evidence>
<dbReference type="EMBL" id="HBEO01026449">
    <property type="protein sequence ID" value="CAD8497695.1"/>
    <property type="molecule type" value="Transcribed_RNA"/>
</dbReference>
<dbReference type="GO" id="GO:0000160">
    <property type="term" value="P:phosphorelay signal transduction system"/>
    <property type="evidence" value="ECO:0007669"/>
    <property type="project" value="InterPro"/>
</dbReference>
<dbReference type="PANTHER" id="PTHR45339:SF5">
    <property type="entry name" value="HISTIDINE KINASE"/>
    <property type="match status" value="1"/>
</dbReference>